<dbReference type="Proteomes" id="UP000007435">
    <property type="component" value="Chromosome"/>
</dbReference>
<proteinExistence type="predicted"/>
<feature type="transmembrane region" description="Helical" evidence="1">
    <location>
        <begin position="174"/>
        <end position="194"/>
    </location>
</feature>
<feature type="transmembrane region" description="Helical" evidence="1">
    <location>
        <begin position="274"/>
        <end position="291"/>
    </location>
</feature>
<keyword evidence="3" id="KW-1185">Reference proteome</keyword>
<dbReference type="Pfam" id="PF14897">
    <property type="entry name" value="EpsG"/>
    <property type="match status" value="1"/>
</dbReference>
<dbReference type="eggNOG" id="ENOG5032UVS">
    <property type="taxonomic scope" value="Bacteria"/>
</dbReference>
<feature type="transmembrane region" description="Helical" evidence="1">
    <location>
        <begin position="5"/>
        <end position="21"/>
    </location>
</feature>
<dbReference type="STRING" id="649349.Lbys_2472"/>
<keyword evidence="1" id="KW-0472">Membrane</keyword>
<sequence>MGFYLFIIVGAILYLFLIFFIKFNRLLFTLGIFGFILFFSLLGGLRDTSIGIDLRVYGVEYFYYALFSNSFSDLIRNSPTSEYGYIILNYICSLLSTEINFFLFISEFIKISLVCIVAVYFKDSLNGAILISGYLLFFYFGGYSLLRQQLALCICLVSLIPLINGNWIKFLLLVFLAWTFHHSAFIMFFLPIVLKLSRKWYSIPLITLFLFLVYQYKVQLLVFLSGSGIVQEVMADRYVDSGVATAKANILIGATFLLYSIFVGDENKARKRLILINSIFCLFFLFMASFFEVAFRVSYYQMIILIAVILMSINRIRSAWFRAFCQFVYLLLFIFYFVVESNHGLSGTIPYTSSILGIR</sequence>
<keyword evidence="1" id="KW-0812">Transmembrane</keyword>
<dbReference type="InterPro" id="IPR049458">
    <property type="entry name" value="EpsG-like"/>
</dbReference>
<accession>E4RXS3</accession>
<dbReference type="RefSeq" id="WP_013409177.1">
    <property type="nucleotide sequence ID" value="NC_014655.1"/>
</dbReference>
<name>E4RXS3_LEAB4</name>
<dbReference type="AlphaFoldDB" id="E4RXS3"/>
<reference evidence="2 3" key="2">
    <citation type="journal article" date="2011" name="Stand. Genomic Sci.">
        <title>Complete genome sequence of Leadbetterella byssophila type strain (4M15).</title>
        <authorList>
            <person name="Abt B."/>
            <person name="Teshima H."/>
            <person name="Lucas S."/>
            <person name="Lapidus A."/>
            <person name="Del Rio T.G."/>
            <person name="Nolan M."/>
            <person name="Tice H."/>
            <person name="Cheng J.F."/>
            <person name="Pitluck S."/>
            <person name="Liolios K."/>
            <person name="Pagani I."/>
            <person name="Ivanova N."/>
            <person name="Mavromatis K."/>
            <person name="Pati A."/>
            <person name="Tapia R."/>
            <person name="Han C."/>
            <person name="Goodwin L."/>
            <person name="Chen A."/>
            <person name="Palaniappan K."/>
            <person name="Land M."/>
            <person name="Hauser L."/>
            <person name="Chang Y.J."/>
            <person name="Jeffries C.D."/>
            <person name="Rohde M."/>
            <person name="Goker M."/>
            <person name="Tindall B.J."/>
            <person name="Detter J.C."/>
            <person name="Woyke T."/>
            <person name="Bristow J."/>
            <person name="Eisen J.A."/>
            <person name="Markowitz V."/>
            <person name="Hugenholtz P."/>
            <person name="Klenk H.P."/>
            <person name="Kyrpides N.C."/>
        </authorList>
    </citation>
    <scope>NUCLEOTIDE SEQUENCE [LARGE SCALE GENOMIC DNA]</scope>
    <source>
        <strain evidence="3">DSM 17132 / JCM 16389 / KACC 11308 / NBRC 106382 / 4M15</strain>
    </source>
</reference>
<evidence type="ECO:0000313" key="2">
    <source>
        <dbReference type="EMBL" id="ADQ18137.1"/>
    </source>
</evidence>
<reference key="1">
    <citation type="submission" date="2010-11" db="EMBL/GenBank/DDBJ databases">
        <title>The complete genome of Leadbetterella byssophila DSM 17132.</title>
        <authorList>
            <consortium name="US DOE Joint Genome Institute (JGI-PGF)"/>
            <person name="Lucas S."/>
            <person name="Copeland A."/>
            <person name="Lapidus A."/>
            <person name="Glavina del Rio T."/>
            <person name="Dalin E."/>
            <person name="Tice H."/>
            <person name="Bruce D."/>
            <person name="Goodwin L."/>
            <person name="Pitluck S."/>
            <person name="Kyrpides N."/>
            <person name="Mavromatis K."/>
            <person name="Ivanova N."/>
            <person name="Teshima H."/>
            <person name="Brettin T."/>
            <person name="Detter J.C."/>
            <person name="Han C."/>
            <person name="Tapia R."/>
            <person name="Land M."/>
            <person name="Hauser L."/>
            <person name="Markowitz V."/>
            <person name="Cheng J.-F."/>
            <person name="Hugenholtz P."/>
            <person name="Woyke T."/>
            <person name="Wu D."/>
            <person name="Tindall B."/>
            <person name="Pomrenke H.G."/>
            <person name="Brambilla E."/>
            <person name="Klenk H.-P."/>
            <person name="Eisen J.A."/>
        </authorList>
    </citation>
    <scope>NUCLEOTIDE SEQUENCE [LARGE SCALE GENOMIC DNA]</scope>
    <source>
        <strain>DSM 17132</strain>
    </source>
</reference>
<evidence type="ECO:0008006" key="4">
    <source>
        <dbReference type="Google" id="ProtNLM"/>
    </source>
</evidence>
<feature type="transmembrane region" description="Helical" evidence="1">
    <location>
        <begin position="297"/>
        <end position="313"/>
    </location>
</feature>
<keyword evidence="1" id="KW-1133">Transmembrane helix</keyword>
<organism evidence="2 3">
    <name type="scientific">Leadbetterella byssophila (strain DSM 17132 / JCM 16389 / KACC 11308 / NBRC 106382 / 4M15)</name>
    <dbReference type="NCBI Taxonomy" id="649349"/>
    <lineage>
        <taxon>Bacteria</taxon>
        <taxon>Pseudomonadati</taxon>
        <taxon>Bacteroidota</taxon>
        <taxon>Cytophagia</taxon>
        <taxon>Cytophagales</taxon>
        <taxon>Leadbetterellaceae</taxon>
        <taxon>Leadbetterella</taxon>
    </lineage>
</organism>
<protein>
    <recommendedName>
        <fullName evidence="4">EpsG family protein</fullName>
    </recommendedName>
</protein>
<feature type="transmembrane region" description="Helical" evidence="1">
    <location>
        <begin position="127"/>
        <end position="143"/>
    </location>
</feature>
<feature type="transmembrane region" description="Helical" evidence="1">
    <location>
        <begin position="150"/>
        <end position="168"/>
    </location>
</feature>
<dbReference type="KEGG" id="lby:Lbys_2472"/>
<evidence type="ECO:0000256" key="1">
    <source>
        <dbReference type="SAM" id="Phobius"/>
    </source>
</evidence>
<dbReference type="EMBL" id="CP002305">
    <property type="protein sequence ID" value="ADQ18137.1"/>
    <property type="molecule type" value="Genomic_DNA"/>
</dbReference>
<evidence type="ECO:0000313" key="3">
    <source>
        <dbReference type="Proteomes" id="UP000007435"/>
    </source>
</evidence>
<dbReference type="HOGENOM" id="CLU_771154_0_0_10"/>
<feature type="transmembrane region" description="Helical" evidence="1">
    <location>
        <begin position="27"/>
        <end position="45"/>
    </location>
</feature>
<feature type="transmembrane region" description="Helical" evidence="1">
    <location>
        <begin position="320"/>
        <end position="339"/>
    </location>
</feature>
<feature type="transmembrane region" description="Helical" evidence="1">
    <location>
        <begin position="244"/>
        <end position="262"/>
    </location>
</feature>
<feature type="transmembrane region" description="Helical" evidence="1">
    <location>
        <begin position="201"/>
        <end position="224"/>
    </location>
</feature>
<gene>
    <name evidence="2" type="ordered locus">Lbys_2472</name>
</gene>
<feature type="transmembrane region" description="Helical" evidence="1">
    <location>
        <begin position="101"/>
        <end position="121"/>
    </location>
</feature>